<dbReference type="InterPro" id="IPR036590">
    <property type="entry name" value="SRAP-like"/>
</dbReference>
<organism evidence="1 2">
    <name type="scientific">Microbulbifer agarilyticus</name>
    <dbReference type="NCBI Taxonomy" id="260552"/>
    <lineage>
        <taxon>Bacteria</taxon>
        <taxon>Pseudomonadati</taxon>
        <taxon>Pseudomonadota</taxon>
        <taxon>Gammaproteobacteria</taxon>
        <taxon>Cellvibrionales</taxon>
        <taxon>Microbulbiferaceae</taxon>
        <taxon>Microbulbifer</taxon>
    </lineage>
</organism>
<keyword evidence="2" id="KW-1185">Reference proteome</keyword>
<dbReference type="GO" id="GO:0106300">
    <property type="term" value="P:protein-DNA covalent cross-linking repair"/>
    <property type="evidence" value="ECO:0007669"/>
    <property type="project" value="InterPro"/>
</dbReference>
<dbReference type="Pfam" id="PF02586">
    <property type="entry name" value="SRAP"/>
    <property type="match status" value="1"/>
</dbReference>
<dbReference type="eggNOG" id="COG2135">
    <property type="taxonomic scope" value="Bacteria"/>
</dbReference>
<dbReference type="GO" id="GO:0003697">
    <property type="term" value="F:single-stranded DNA binding"/>
    <property type="evidence" value="ECO:0007669"/>
    <property type="project" value="InterPro"/>
</dbReference>
<evidence type="ECO:0000313" key="2">
    <source>
        <dbReference type="Proteomes" id="UP000188219"/>
    </source>
</evidence>
<dbReference type="STRING" id="260552.Mag101_12685"/>
<accession>A0A1Q2M6T8</accession>
<name>A0A1Q2M6T8_9GAMM</name>
<dbReference type="RefSeq" id="WP_077405583.1">
    <property type="nucleotide sequence ID" value="NZ_CP019650.1"/>
</dbReference>
<protein>
    <submittedName>
        <fullName evidence="1">DUF159 family protein</fullName>
    </submittedName>
</protein>
<evidence type="ECO:0000313" key="1">
    <source>
        <dbReference type="EMBL" id="AQQ68391.1"/>
    </source>
</evidence>
<dbReference type="EMBL" id="CP019650">
    <property type="protein sequence ID" value="AQQ68391.1"/>
    <property type="molecule type" value="Genomic_DNA"/>
</dbReference>
<dbReference type="InterPro" id="IPR003738">
    <property type="entry name" value="SRAP"/>
</dbReference>
<reference evidence="1" key="1">
    <citation type="submission" date="2017-02" db="EMBL/GenBank/DDBJ databases">
        <title>Genome of Microbulbifer agarilyticus GP101.</title>
        <authorList>
            <person name="Jung J."/>
            <person name="Bae S.S."/>
            <person name="Baek K."/>
        </authorList>
    </citation>
    <scope>NUCLEOTIDE SEQUENCE [LARGE SCALE GENOMIC DNA]</scope>
    <source>
        <strain evidence="1">GP101</strain>
    </source>
</reference>
<dbReference type="Proteomes" id="UP000188219">
    <property type="component" value="Chromosome"/>
</dbReference>
<proteinExistence type="predicted"/>
<dbReference type="AlphaFoldDB" id="A0A1Q2M6T8"/>
<dbReference type="OrthoDB" id="6192129at2"/>
<gene>
    <name evidence="1" type="ORF">Mag101_12685</name>
</gene>
<sequence>MCSVFDVDDEAGFERFLDEYGVEHQGEMIFGRRRRPTTRVSIVTGRHGVHQLENAIWHLYLEKQGDTWKPHKKYWSINSNWKKLGQRPEYRKSRCLIPATAWVESQHGKNPVEFRFDRPFFFCGLYKTWGDLLSCSIITLAAHPDTTRFHEKSFPMIAPADPAFVDQWLDGGEDTQAFESYLHPDIRFDGADLLVQPLHKAMGLEYTGEAQQVNQYVPPGTSQSLF</sequence>
<dbReference type="Gene3D" id="3.90.1680.10">
    <property type="entry name" value="SOS response associated peptidase-like"/>
    <property type="match status" value="1"/>
</dbReference>
<dbReference type="KEGG" id="maga:Mag101_12685"/>
<dbReference type="SUPFAM" id="SSF143081">
    <property type="entry name" value="BB1717-like"/>
    <property type="match status" value="1"/>
</dbReference>